<dbReference type="InterPro" id="IPR050984">
    <property type="entry name" value="Gfo/Idh/MocA_domain"/>
</dbReference>
<comment type="similarity">
    <text evidence="1">Belongs to the Gfo/Idh/MocA family.</text>
</comment>
<protein>
    <submittedName>
        <fullName evidence="5">Predicted dehydrogenase</fullName>
    </submittedName>
</protein>
<evidence type="ECO:0000259" key="3">
    <source>
        <dbReference type="Pfam" id="PF01408"/>
    </source>
</evidence>
<dbReference type="Gene3D" id="3.40.50.720">
    <property type="entry name" value="NAD(P)-binding Rossmann-like Domain"/>
    <property type="match status" value="1"/>
</dbReference>
<gene>
    <name evidence="5" type="ORF">SAMN05216223_12276</name>
</gene>
<keyword evidence="6" id="KW-1185">Reference proteome</keyword>
<dbReference type="Pfam" id="PF01408">
    <property type="entry name" value="GFO_IDH_MocA"/>
    <property type="match status" value="1"/>
</dbReference>
<dbReference type="GO" id="GO:0000166">
    <property type="term" value="F:nucleotide binding"/>
    <property type="evidence" value="ECO:0007669"/>
    <property type="project" value="InterPro"/>
</dbReference>
<evidence type="ECO:0000313" key="5">
    <source>
        <dbReference type="EMBL" id="SEG90754.1"/>
    </source>
</evidence>
<dbReference type="Pfam" id="PF22725">
    <property type="entry name" value="GFO_IDH_MocA_C3"/>
    <property type="match status" value="1"/>
</dbReference>
<dbReference type="EMBL" id="FNVU01000022">
    <property type="protein sequence ID" value="SEG90754.1"/>
    <property type="molecule type" value="Genomic_DNA"/>
</dbReference>
<reference evidence="5 6" key="1">
    <citation type="submission" date="2016-10" db="EMBL/GenBank/DDBJ databases">
        <authorList>
            <person name="de Groot N.N."/>
        </authorList>
    </citation>
    <scope>NUCLEOTIDE SEQUENCE [LARGE SCALE GENOMIC DNA]</scope>
    <source>
        <strain evidence="5 6">CGMCC 4.2023</strain>
    </source>
</reference>
<dbReference type="Gene3D" id="3.30.360.10">
    <property type="entry name" value="Dihydrodipicolinate Reductase, domain 2"/>
    <property type="match status" value="1"/>
</dbReference>
<sequence>MTPVRIGVLGCAEIARRRMLPAMTACPATEVYAVASRDRDRAAATARTFGCRPVHGYDALLALDEVEAVYVPLPAALHAEWIEAALRAGKHVLGEKPLTTDPDRTRALLSLARERGLVLRENVMFVHHGQHAAVRDLVAGGAIGRLRSFHADFTVPERPDGDIRHRADLGGGALFDTGVYPVRAALHLLGGLPEVVGAVLGAGPGREVDTFGGALLRGAGGVSAHLTFGLENAYRSRYELRGSTGRITLDRAFTPPAGQAPVIRLEQSAGGVRELPLPAEDQVRNTVAWFAAAVRSGVPAAAAADTAGTEDADATATLRQALLLDRIRLCARGVEPADDQGAP</sequence>
<feature type="domain" description="Gfo/Idh/MocA-like oxidoreductase N-terminal" evidence="3">
    <location>
        <begin position="4"/>
        <end position="120"/>
    </location>
</feature>
<evidence type="ECO:0000256" key="1">
    <source>
        <dbReference type="ARBA" id="ARBA00010928"/>
    </source>
</evidence>
<dbReference type="PANTHER" id="PTHR22604:SF105">
    <property type="entry name" value="TRANS-1,2-DIHYDROBENZENE-1,2-DIOL DEHYDROGENASE"/>
    <property type="match status" value="1"/>
</dbReference>
<dbReference type="OrthoDB" id="179913at2"/>
<proteinExistence type="inferred from homology"/>
<organism evidence="5 6">
    <name type="scientific">Actinacidiphila yanglinensis</name>
    <dbReference type="NCBI Taxonomy" id="310779"/>
    <lineage>
        <taxon>Bacteria</taxon>
        <taxon>Bacillati</taxon>
        <taxon>Actinomycetota</taxon>
        <taxon>Actinomycetes</taxon>
        <taxon>Kitasatosporales</taxon>
        <taxon>Streptomycetaceae</taxon>
        <taxon>Actinacidiphila</taxon>
    </lineage>
</organism>
<dbReference type="GO" id="GO:0016491">
    <property type="term" value="F:oxidoreductase activity"/>
    <property type="evidence" value="ECO:0007669"/>
    <property type="project" value="UniProtKB-KW"/>
</dbReference>
<dbReference type="InterPro" id="IPR055170">
    <property type="entry name" value="GFO_IDH_MocA-like_dom"/>
</dbReference>
<name>A0A1H6E0N8_9ACTN</name>
<dbReference type="InterPro" id="IPR000683">
    <property type="entry name" value="Gfo/Idh/MocA-like_OxRdtase_N"/>
</dbReference>
<feature type="domain" description="GFO/IDH/MocA-like oxidoreductase" evidence="4">
    <location>
        <begin position="132"/>
        <end position="247"/>
    </location>
</feature>
<evidence type="ECO:0000259" key="4">
    <source>
        <dbReference type="Pfam" id="PF22725"/>
    </source>
</evidence>
<dbReference type="RefSeq" id="WP_103889991.1">
    <property type="nucleotide sequence ID" value="NZ_FNVU01000022.1"/>
</dbReference>
<keyword evidence="2" id="KW-0560">Oxidoreductase</keyword>
<dbReference type="SUPFAM" id="SSF51735">
    <property type="entry name" value="NAD(P)-binding Rossmann-fold domains"/>
    <property type="match status" value="1"/>
</dbReference>
<evidence type="ECO:0000256" key="2">
    <source>
        <dbReference type="ARBA" id="ARBA00023002"/>
    </source>
</evidence>
<dbReference type="InterPro" id="IPR036291">
    <property type="entry name" value="NAD(P)-bd_dom_sf"/>
</dbReference>
<accession>A0A1H6E0N8</accession>
<dbReference type="SUPFAM" id="SSF55347">
    <property type="entry name" value="Glyceraldehyde-3-phosphate dehydrogenase-like, C-terminal domain"/>
    <property type="match status" value="1"/>
</dbReference>
<dbReference type="AlphaFoldDB" id="A0A1H6E0N8"/>
<dbReference type="PANTHER" id="PTHR22604">
    <property type="entry name" value="OXIDOREDUCTASES"/>
    <property type="match status" value="1"/>
</dbReference>
<dbReference type="Proteomes" id="UP000236754">
    <property type="component" value="Unassembled WGS sequence"/>
</dbReference>
<evidence type="ECO:0000313" key="6">
    <source>
        <dbReference type="Proteomes" id="UP000236754"/>
    </source>
</evidence>